<sequence>MSTGRKQAPRMSRPAARYWKGKAPKGAAEVESDSEAEDEAYNQQEEGDVLIEGNQDIIQEDDHDHDDLQVRRDISKAKSMNIALKDVNISREGKVIVGGREESGRTALEDEESSEESESEEKADIAGKGEESDESSEYELESEDEKPKLQFRPVFVPKRARATIAEKDAIAQDTEEALKKKELEAEERRKQSHDLVAESIRRELAEKEKEEIIPDVDDTDGIDPAAEFEAWRLRELGRIKKEKEEELHREEEREEIERRRAMPEDQRLKEDLERAQKLREEKPKGQQKFLQKYWHKGAFRQDEEILKRHDFTEATESTVDVSMLPKVMQVKNFGKRSRTKYTHLLDQDTTVDSVVKAGGKSVETAGCFSCGGSHLKKDCPQNTGPLTQRGTGSNAAPTGPGRPRYDSNNSWRDGEGARLREDSGWKTNRSRDGERHERSNTYGSRSRSPPRRRPRDEEHSRSDRRRSQERSDDRGYRDKRRRIRFKYLVKVAVIGSGLAGLTASYLLTRQHDKNALQFEVHLFEKASSIGMDSSSVSLPVPKFEKEWRVDVPMRSFQGGYYRQLISLYNSLGVAFRKADFSYSFSLLTPQGKGQKRKITSTMIYNGASGRSGVSMPSALMPEHQLDKTSSLYSRLAARALATGVFVLLTAQLLLCYIRTLIYSIPIWRSTRVPTMTFREWADATMPKGTIAKWTGMDTAWIDYTQMILVPLFSAICTAPEADVIEHPVEEFLDYIWLTLGTHHYVVINGVRDVVTRLSSGLEHIHTSTPIIAIRPDADDSRLASIECAKLSGSEVHSGFHHIIFATQASSAVPLIRSYMQSLLPDATRQRSSVGELIQCLQSFTYRPTIVINHTDGTLVPDDTRDRRDLNLISLDWEARAKGDIHNDSELCVSSSHAMATHILPRPKGYPLNLPDVYQTTNPIIPPRKDSILSIAKLERAVVSMKSKEALKGLYREEGRKWWQCASQGQSRLGPLQGAGRLSGEGGPGIWICGSFAYAGIPLLEGCVVSARSVIEQGIFQSEGITPTSTPWN</sequence>
<dbReference type="Proteomes" id="UP000308652">
    <property type="component" value="Unassembled WGS sequence"/>
</dbReference>
<evidence type="ECO:0000313" key="4">
    <source>
        <dbReference type="Proteomes" id="UP000308652"/>
    </source>
</evidence>
<dbReference type="SUPFAM" id="SSF51905">
    <property type="entry name" value="FAD/NAD(P)-binding domain"/>
    <property type="match status" value="1"/>
</dbReference>
<reference evidence="3 4" key="1">
    <citation type="journal article" date="2019" name="Nat. Ecol. Evol.">
        <title>Megaphylogeny resolves global patterns of mushroom evolution.</title>
        <authorList>
            <person name="Varga T."/>
            <person name="Krizsan K."/>
            <person name="Foldi C."/>
            <person name="Dima B."/>
            <person name="Sanchez-Garcia M."/>
            <person name="Sanchez-Ramirez S."/>
            <person name="Szollosi G.J."/>
            <person name="Szarkandi J.G."/>
            <person name="Papp V."/>
            <person name="Albert L."/>
            <person name="Andreopoulos W."/>
            <person name="Angelini C."/>
            <person name="Antonin V."/>
            <person name="Barry K.W."/>
            <person name="Bougher N.L."/>
            <person name="Buchanan P."/>
            <person name="Buyck B."/>
            <person name="Bense V."/>
            <person name="Catcheside P."/>
            <person name="Chovatia M."/>
            <person name="Cooper J."/>
            <person name="Damon W."/>
            <person name="Desjardin D."/>
            <person name="Finy P."/>
            <person name="Geml J."/>
            <person name="Haridas S."/>
            <person name="Hughes K."/>
            <person name="Justo A."/>
            <person name="Karasinski D."/>
            <person name="Kautmanova I."/>
            <person name="Kiss B."/>
            <person name="Kocsube S."/>
            <person name="Kotiranta H."/>
            <person name="LaButti K.M."/>
            <person name="Lechner B.E."/>
            <person name="Liimatainen K."/>
            <person name="Lipzen A."/>
            <person name="Lukacs Z."/>
            <person name="Mihaltcheva S."/>
            <person name="Morgado L.N."/>
            <person name="Niskanen T."/>
            <person name="Noordeloos M.E."/>
            <person name="Ohm R.A."/>
            <person name="Ortiz-Santana B."/>
            <person name="Ovrebo C."/>
            <person name="Racz N."/>
            <person name="Riley R."/>
            <person name="Savchenko A."/>
            <person name="Shiryaev A."/>
            <person name="Soop K."/>
            <person name="Spirin V."/>
            <person name="Szebenyi C."/>
            <person name="Tomsovsky M."/>
            <person name="Tulloss R.E."/>
            <person name="Uehling J."/>
            <person name="Grigoriev I.V."/>
            <person name="Vagvolgyi C."/>
            <person name="Papp T."/>
            <person name="Martin F.M."/>
            <person name="Miettinen O."/>
            <person name="Hibbett D.S."/>
            <person name="Nagy L.G."/>
        </authorList>
    </citation>
    <scope>NUCLEOTIDE SEQUENCE [LARGE SCALE GENOMIC DNA]</scope>
    <source>
        <strain evidence="3 4">CBS 166.37</strain>
    </source>
</reference>
<dbReference type="EMBL" id="ML213595">
    <property type="protein sequence ID" value="TFK40924.1"/>
    <property type="molecule type" value="Genomic_DNA"/>
</dbReference>
<keyword evidence="4" id="KW-1185">Reference proteome</keyword>
<evidence type="ECO:0000313" key="3">
    <source>
        <dbReference type="EMBL" id="TFK40924.1"/>
    </source>
</evidence>
<feature type="compositionally biased region" description="Polar residues" evidence="1">
    <location>
        <begin position="380"/>
        <end position="396"/>
    </location>
</feature>
<gene>
    <name evidence="3" type="ORF">BDQ12DRAFT_696898</name>
</gene>
<dbReference type="STRING" id="68775.A0A5C3M648"/>
<feature type="compositionally biased region" description="Basic and acidic residues" evidence="1">
    <location>
        <begin position="120"/>
        <end position="130"/>
    </location>
</feature>
<feature type="region of interest" description="Disordered" evidence="1">
    <location>
        <begin position="91"/>
        <end position="153"/>
    </location>
</feature>
<dbReference type="InterPro" id="IPR033194">
    <property type="entry name" value="MFAP1"/>
</dbReference>
<organism evidence="3 4">
    <name type="scientific">Crucibulum laeve</name>
    <dbReference type="NCBI Taxonomy" id="68775"/>
    <lineage>
        <taxon>Eukaryota</taxon>
        <taxon>Fungi</taxon>
        <taxon>Dikarya</taxon>
        <taxon>Basidiomycota</taxon>
        <taxon>Agaricomycotina</taxon>
        <taxon>Agaricomycetes</taxon>
        <taxon>Agaricomycetidae</taxon>
        <taxon>Agaricales</taxon>
        <taxon>Agaricineae</taxon>
        <taxon>Nidulariaceae</taxon>
        <taxon>Crucibulum</taxon>
    </lineage>
</organism>
<feature type="compositionally biased region" description="Basic and acidic residues" evidence="1">
    <location>
        <begin position="91"/>
        <end position="108"/>
    </location>
</feature>
<dbReference type="Pfam" id="PF06991">
    <property type="entry name" value="MFAP1"/>
    <property type="match status" value="1"/>
</dbReference>
<feature type="compositionally biased region" description="Acidic residues" evidence="1">
    <location>
        <begin position="109"/>
        <end position="119"/>
    </location>
</feature>
<feature type="compositionally biased region" description="Basic and acidic residues" evidence="1">
    <location>
        <begin position="454"/>
        <end position="475"/>
    </location>
</feature>
<accession>A0A5C3M648</accession>
<feature type="compositionally biased region" description="Acidic residues" evidence="1">
    <location>
        <begin position="131"/>
        <end position="144"/>
    </location>
</feature>
<feature type="domain" description="Micro-fibrillar-associated protein 1 C-terminal" evidence="2">
    <location>
        <begin position="141"/>
        <end position="349"/>
    </location>
</feature>
<feature type="region of interest" description="Disordered" evidence="1">
    <location>
        <begin position="1"/>
        <end position="72"/>
    </location>
</feature>
<dbReference type="AlphaFoldDB" id="A0A5C3M648"/>
<dbReference type="PANTHER" id="PTHR15327">
    <property type="entry name" value="MICROFIBRIL-ASSOCIATED PROTEIN"/>
    <property type="match status" value="1"/>
</dbReference>
<dbReference type="InterPro" id="IPR009730">
    <property type="entry name" value="MFAP1_C"/>
</dbReference>
<feature type="compositionally biased region" description="Acidic residues" evidence="1">
    <location>
        <begin position="30"/>
        <end position="49"/>
    </location>
</feature>
<feature type="compositionally biased region" description="Basic and acidic residues" evidence="1">
    <location>
        <begin position="412"/>
        <end position="439"/>
    </location>
</feature>
<feature type="region of interest" description="Disordered" evidence="1">
    <location>
        <begin position="372"/>
        <end position="475"/>
    </location>
</feature>
<name>A0A5C3M648_9AGAR</name>
<dbReference type="Gene3D" id="3.50.50.60">
    <property type="entry name" value="FAD/NAD(P)-binding domain"/>
    <property type="match status" value="1"/>
</dbReference>
<protein>
    <submittedName>
        <fullName evidence="3">Splicing factor, Prp19-binding domain-containing protein</fullName>
    </submittedName>
</protein>
<feature type="region of interest" description="Disordered" evidence="1">
    <location>
        <begin position="243"/>
        <end position="269"/>
    </location>
</feature>
<evidence type="ECO:0000256" key="1">
    <source>
        <dbReference type="SAM" id="MobiDB-lite"/>
    </source>
</evidence>
<evidence type="ECO:0000259" key="2">
    <source>
        <dbReference type="Pfam" id="PF06991"/>
    </source>
</evidence>
<proteinExistence type="predicted"/>
<dbReference type="OrthoDB" id="1111734at2759"/>
<feature type="compositionally biased region" description="Basic and acidic residues" evidence="1">
    <location>
        <begin position="60"/>
        <end position="72"/>
    </location>
</feature>
<dbReference type="InterPro" id="IPR036188">
    <property type="entry name" value="FAD/NAD-bd_sf"/>
</dbReference>
<dbReference type="Pfam" id="PF13450">
    <property type="entry name" value="NAD_binding_8"/>
    <property type="match status" value="1"/>
</dbReference>